<sequence length="606" mass="67437">MTGQDIKNRQAANEKQRRDLDATLNRLSHLRLITAILLVLGLVAYLRQDLLVGAGLAGIMLVAFVALVYRFGKIQKEIAGLSRVSGVLKRYEDRLVDAWQDLPETGDQYKSKDNTLSTDLDIFGKGSLFQYLSVTHSASGSDALARLLTKPDLNHIADRQASVRELLADDDWAIRFEALAYEPKATKRNREKAAEQKLKAYARGENVETIDQANLIGLGLPLALVVTIGMALAGLVSYLIPLAVFFMQMALAITLAGPVNKYKETVLVFQTRLEGLNERFQMLLDSPFESAYLRQMKADLAQAPEGVAALNRLVGLWNLRENFLLYFLLCGCLAWDFNMIARIDRWRRQYGENFVRWLDWVGEVEALSSLCTVGRLRPNAGQAEILETDVPSLEMTAATHPLLAPATAVANDYRQSGETTIITGSNMSGKSTFMRTIGLNAVLAYAGGYVCADRFAISPMRIFTSMRVTDDVGEGISTFYGEILRIKKMADYAGQRRPMLVLIDEIFKGTNSADRIIGAEAAIKKLSQPWIMTLVTTHDFELCDLVEDAGVNGRNMHFQEHYEGDQIRFDYTIRPGRCQTTNAKHLMRMAGLLDAQDAKGADQDVL</sequence>
<dbReference type="InterPro" id="IPR000432">
    <property type="entry name" value="DNA_mismatch_repair_MutS_C"/>
</dbReference>
<dbReference type="InterPro" id="IPR045076">
    <property type="entry name" value="MutS"/>
</dbReference>
<keyword evidence="4" id="KW-0472">Membrane</keyword>
<keyword evidence="2" id="KW-0067">ATP-binding</keyword>
<keyword evidence="1" id="KW-0547">Nucleotide-binding</keyword>
<reference evidence="6 7" key="1">
    <citation type="journal article" date="2016" name="Int. J. Syst. Evol. Microbiol.">
        <title>Peptococcus simiae sp. nov., isolated from rhesus macaque faeces and emended description of the genus Peptococcus.</title>
        <authorList>
            <person name="Shkoporov A.N."/>
            <person name="Efimov B.A."/>
            <person name="Kondova I."/>
            <person name="Ouwerling B."/>
            <person name="Chaplin A.V."/>
            <person name="Shcherbakova V.A."/>
            <person name="Langermans J.A.M."/>
        </authorList>
    </citation>
    <scope>NUCLEOTIDE SEQUENCE [LARGE SCALE GENOMIC DNA]</scope>
    <source>
        <strain evidence="6 7">M108</strain>
    </source>
</reference>
<evidence type="ECO:0000256" key="2">
    <source>
        <dbReference type="ARBA" id="ARBA00022840"/>
    </source>
</evidence>
<dbReference type="SMART" id="SM00534">
    <property type="entry name" value="MUTSac"/>
    <property type="match status" value="1"/>
</dbReference>
<evidence type="ECO:0000256" key="3">
    <source>
        <dbReference type="ARBA" id="ARBA00023125"/>
    </source>
</evidence>
<accession>A0ABW9GYN9</accession>
<dbReference type="EMBL" id="JBJUVG010000004">
    <property type="protein sequence ID" value="MFM9413520.1"/>
    <property type="molecule type" value="Genomic_DNA"/>
</dbReference>
<dbReference type="SUPFAM" id="SSF48334">
    <property type="entry name" value="DNA repair protein MutS, domain III"/>
    <property type="match status" value="1"/>
</dbReference>
<proteinExistence type="predicted"/>
<feature type="transmembrane region" description="Helical" evidence="4">
    <location>
        <begin position="27"/>
        <end position="46"/>
    </location>
</feature>
<evidence type="ECO:0000256" key="4">
    <source>
        <dbReference type="SAM" id="Phobius"/>
    </source>
</evidence>
<dbReference type="Pfam" id="PF00488">
    <property type="entry name" value="MutS_V"/>
    <property type="match status" value="1"/>
</dbReference>
<keyword evidence="3" id="KW-0238">DNA-binding</keyword>
<feature type="domain" description="DNA mismatch repair proteins mutS family" evidence="5">
    <location>
        <begin position="417"/>
        <end position="603"/>
    </location>
</feature>
<dbReference type="InterPro" id="IPR036187">
    <property type="entry name" value="DNA_mismatch_repair_MutS_sf"/>
</dbReference>
<feature type="transmembrane region" description="Helical" evidence="4">
    <location>
        <begin position="215"/>
        <end position="240"/>
    </location>
</feature>
<evidence type="ECO:0000313" key="7">
    <source>
        <dbReference type="Proteomes" id="UP001631949"/>
    </source>
</evidence>
<dbReference type="RefSeq" id="WP_408977139.1">
    <property type="nucleotide sequence ID" value="NZ_JBJUVG010000004.1"/>
</dbReference>
<dbReference type="PANTHER" id="PTHR11361">
    <property type="entry name" value="DNA MISMATCH REPAIR PROTEIN MUTS FAMILY MEMBER"/>
    <property type="match status" value="1"/>
</dbReference>
<dbReference type="PANTHER" id="PTHR11361:SF99">
    <property type="entry name" value="DNA MISMATCH REPAIR PROTEIN"/>
    <property type="match status" value="1"/>
</dbReference>
<comment type="caution">
    <text evidence="6">The sequence shown here is derived from an EMBL/GenBank/DDBJ whole genome shotgun (WGS) entry which is preliminary data.</text>
</comment>
<protein>
    <submittedName>
        <fullName evidence="6">MutS-related protein</fullName>
    </submittedName>
</protein>
<feature type="transmembrane region" description="Helical" evidence="4">
    <location>
        <begin position="52"/>
        <end position="72"/>
    </location>
</feature>
<keyword evidence="4" id="KW-0812">Transmembrane</keyword>
<gene>
    <name evidence="6" type="ORF">ACKQTC_03975</name>
</gene>
<evidence type="ECO:0000259" key="5">
    <source>
        <dbReference type="SMART" id="SM00534"/>
    </source>
</evidence>
<keyword evidence="7" id="KW-1185">Reference proteome</keyword>
<dbReference type="Gene3D" id="3.40.50.300">
    <property type="entry name" value="P-loop containing nucleotide triphosphate hydrolases"/>
    <property type="match status" value="1"/>
</dbReference>
<keyword evidence="4" id="KW-1133">Transmembrane helix</keyword>
<evidence type="ECO:0000256" key="1">
    <source>
        <dbReference type="ARBA" id="ARBA00022741"/>
    </source>
</evidence>
<evidence type="ECO:0000313" key="6">
    <source>
        <dbReference type="EMBL" id="MFM9413520.1"/>
    </source>
</evidence>
<organism evidence="6 7">
    <name type="scientific">Peptococcus simiae</name>
    <dbReference type="NCBI Taxonomy" id="1643805"/>
    <lineage>
        <taxon>Bacteria</taxon>
        <taxon>Bacillati</taxon>
        <taxon>Bacillota</taxon>
        <taxon>Clostridia</taxon>
        <taxon>Eubacteriales</taxon>
        <taxon>Peptococcaceae</taxon>
        <taxon>Peptococcus</taxon>
    </lineage>
</organism>
<dbReference type="SUPFAM" id="SSF52540">
    <property type="entry name" value="P-loop containing nucleoside triphosphate hydrolases"/>
    <property type="match status" value="1"/>
</dbReference>
<dbReference type="InterPro" id="IPR027417">
    <property type="entry name" value="P-loop_NTPase"/>
</dbReference>
<dbReference type="Proteomes" id="UP001631949">
    <property type="component" value="Unassembled WGS sequence"/>
</dbReference>
<name>A0ABW9GYN9_9FIRM</name>